<evidence type="ECO:0000256" key="3">
    <source>
        <dbReference type="ARBA" id="ARBA00023004"/>
    </source>
</evidence>
<evidence type="ECO:0000256" key="4">
    <source>
        <dbReference type="PIRSR" id="PIRSR602401-1"/>
    </source>
</evidence>
<name>A0AAU9SF65_THLAR</name>
<evidence type="ECO:0000256" key="5">
    <source>
        <dbReference type="RuleBase" id="RU000461"/>
    </source>
</evidence>
<dbReference type="InterPro" id="IPR017972">
    <property type="entry name" value="Cyt_P450_CS"/>
</dbReference>
<accession>A0AAU9SF65</accession>
<evidence type="ECO:0000256" key="1">
    <source>
        <dbReference type="ARBA" id="ARBA00010617"/>
    </source>
</evidence>
<keyword evidence="5" id="KW-0560">Oxidoreductase</keyword>
<dbReference type="PANTHER" id="PTHR47955">
    <property type="entry name" value="CYTOCHROME P450 FAMILY 71 PROTEIN"/>
    <property type="match status" value="1"/>
</dbReference>
<proteinExistence type="inferred from homology"/>
<dbReference type="Gene3D" id="1.10.630.10">
    <property type="entry name" value="Cytochrome P450"/>
    <property type="match status" value="2"/>
</dbReference>
<dbReference type="FunFam" id="1.10.630.10:FF:000011">
    <property type="entry name" value="Cytochrome P450 83B1"/>
    <property type="match status" value="2"/>
</dbReference>
<protein>
    <recommendedName>
        <fullName evidence="8">Cytochrome P450</fullName>
    </recommendedName>
</protein>
<comment type="similarity">
    <text evidence="1 5">Belongs to the cytochrome P450 family.</text>
</comment>
<dbReference type="InterPro" id="IPR002401">
    <property type="entry name" value="Cyt_P450_E_grp-I"/>
</dbReference>
<keyword evidence="5" id="KW-0503">Monooxygenase</keyword>
<dbReference type="Pfam" id="PF00067">
    <property type="entry name" value="p450"/>
    <property type="match status" value="2"/>
</dbReference>
<evidence type="ECO:0000313" key="6">
    <source>
        <dbReference type="EMBL" id="CAH2064882.1"/>
    </source>
</evidence>
<keyword evidence="4 5" id="KW-0349">Heme</keyword>
<feature type="binding site" description="axial binding residue" evidence="4">
    <location>
        <position position="510"/>
    </location>
    <ligand>
        <name>heme</name>
        <dbReference type="ChEBI" id="CHEBI:30413"/>
    </ligand>
    <ligandPart>
        <name>Fe</name>
        <dbReference type="ChEBI" id="CHEBI:18248"/>
    </ligandPart>
</feature>
<dbReference type="GO" id="GO:0016705">
    <property type="term" value="F:oxidoreductase activity, acting on paired donors, with incorporation or reduction of molecular oxygen"/>
    <property type="evidence" value="ECO:0007669"/>
    <property type="project" value="InterPro"/>
</dbReference>
<dbReference type="GO" id="GO:0005506">
    <property type="term" value="F:iron ion binding"/>
    <property type="evidence" value="ECO:0007669"/>
    <property type="project" value="InterPro"/>
</dbReference>
<sequence length="569" mass="64359">MFPLNAIACAGAIQLATTQFNVGTYVPSLAWIDWIRGLDDELQKTGNEFDEFLERVVQDHVDGDGDRTDFVDILLAIQRIKSVGFEIDLLSIKAIILDVFVGGMDTSYTLMEWAMTELLRHPKCLNRLQEEVRTVCKGKCNVSQEDIQDVNYLRAVIKETLRLHPPLPLLVPHESTHDVRLRDYHIPAGTQVMINVWAIGREAATWGPDAEEFRPERHLDSSVDSRGQDFELIPFGAGRRICPAISFAAVLNELVLANLVHQFDWILPVKSAEDQTGVAESTGITIHRIVGTYVPWLAWIDWIRGLDGQLQKIGNDFDEFLERVVQDHVDGDRDRNDFVDVLLKIQREKSVGFDIDRLIIKAIILDIFVGGTDTSFTLMEWAMTELLRHPVCLNRLQEEVRTICKGKSSVSQEDIQDMNYLKAVMKETLRLHPPLPLMVPHESTQDVSLRDYHIPAGTQVIINVWAIGREATTWGPDAGEFRPERHLDSSVDFRGQDYELIPFGAGRRICPAISFAAALNEVVLANLVHRFDWRFPVESTKDQTGVAESTEITIHRMFPLYAIASSTTT</sequence>
<gene>
    <name evidence="6" type="ORF">TAV2_LOCUS15470</name>
</gene>
<dbReference type="GO" id="GO:0004497">
    <property type="term" value="F:monooxygenase activity"/>
    <property type="evidence" value="ECO:0007669"/>
    <property type="project" value="UniProtKB-KW"/>
</dbReference>
<dbReference type="EMBL" id="OU466861">
    <property type="protein sequence ID" value="CAH2064882.1"/>
    <property type="molecule type" value="Genomic_DNA"/>
</dbReference>
<comment type="cofactor">
    <cofactor evidence="4">
        <name>heme</name>
        <dbReference type="ChEBI" id="CHEBI:30413"/>
    </cofactor>
</comment>
<organism evidence="6 7">
    <name type="scientific">Thlaspi arvense</name>
    <name type="common">Field penny-cress</name>
    <dbReference type="NCBI Taxonomy" id="13288"/>
    <lineage>
        <taxon>Eukaryota</taxon>
        <taxon>Viridiplantae</taxon>
        <taxon>Streptophyta</taxon>
        <taxon>Embryophyta</taxon>
        <taxon>Tracheophyta</taxon>
        <taxon>Spermatophyta</taxon>
        <taxon>Magnoliopsida</taxon>
        <taxon>eudicotyledons</taxon>
        <taxon>Gunneridae</taxon>
        <taxon>Pentapetalae</taxon>
        <taxon>rosids</taxon>
        <taxon>malvids</taxon>
        <taxon>Brassicales</taxon>
        <taxon>Brassicaceae</taxon>
        <taxon>Thlaspideae</taxon>
        <taxon>Thlaspi</taxon>
    </lineage>
</organism>
<dbReference type="PRINTS" id="PR00463">
    <property type="entry name" value="EP450I"/>
</dbReference>
<dbReference type="GO" id="GO:0020037">
    <property type="term" value="F:heme binding"/>
    <property type="evidence" value="ECO:0007669"/>
    <property type="project" value="InterPro"/>
</dbReference>
<evidence type="ECO:0008006" key="8">
    <source>
        <dbReference type="Google" id="ProtNLM"/>
    </source>
</evidence>
<keyword evidence="3 4" id="KW-0408">Iron</keyword>
<keyword evidence="7" id="KW-1185">Reference proteome</keyword>
<dbReference type="PRINTS" id="PR00385">
    <property type="entry name" value="P450"/>
</dbReference>
<dbReference type="InterPro" id="IPR036396">
    <property type="entry name" value="Cyt_P450_sf"/>
</dbReference>
<evidence type="ECO:0000313" key="7">
    <source>
        <dbReference type="Proteomes" id="UP000836841"/>
    </source>
</evidence>
<dbReference type="PROSITE" id="PS00086">
    <property type="entry name" value="CYTOCHROME_P450"/>
    <property type="match status" value="2"/>
</dbReference>
<dbReference type="InterPro" id="IPR001128">
    <property type="entry name" value="Cyt_P450"/>
</dbReference>
<evidence type="ECO:0000256" key="2">
    <source>
        <dbReference type="ARBA" id="ARBA00022723"/>
    </source>
</evidence>
<dbReference type="AlphaFoldDB" id="A0AAU9SF65"/>
<keyword evidence="2 4" id="KW-0479">Metal-binding</keyword>
<dbReference type="Proteomes" id="UP000836841">
    <property type="component" value="Chromosome 5"/>
</dbReference>
<dbReference type="PANTHER" id="PTHR47955:SF15">
    <property type="entry name" value="CYTOCHROME P450 71A2-LIKE"/>
    <property type="match status" value="1"/>
</dbReference>
<dbReference type="SUPFAM" id="SSF48264">
    <property type="entry name" value="Cytochrome P450"/>
    <property type="match status" value="2"/>
</dbReference>
<reference evidence="6 7" key="1">
    <citation type="submission" date="2022-03" db="EMBL/GenBank/DDBJ databases">
        <authorList>
            <person name="Nunn A."/>
            <person name="Chopra R."/>
            <person name="Nunn A."/>
            <person name="Contreras Garrido A."/>
        </authorList>
    </citation>
    <scope>NUCLEOTIDE SEQUENCE [LARGE SCALE GENOMIC DNA]</scope>
</reference>